<evidence type="ECO:0000256" key="4">
    <source>
        <dbReference type="ARBA" id="ARBA00023161"/>
    </source>
</evidence>
<feature type="compositionally biased region" description="Basic and acidic residues" evidence="6">
    <location>
        <begin position="415"/>
        <end position="426"/>
    </location>
</feature>
<evidence type="ECO:0000259" key="9">
    <source>
        <dbReference type="Pfam" id="PF13638"/>
    </source>
</evidence>
<keyword evidence="3" id="KW-0963">Cytoplasm</keyword>
<reference evidence="10" key="1">
    <citation type="submission" date="2020-08" db="EMBL/GenBank/DDBJ databases">
        <title>Multicomponent nature underlies the extraordinary mechanical properties of spider dragline silk.</title>
        <authorList>
            <person name="Kono N."/>
            <person name="Nakamura H."/>
            <person name="Mori M."/>
            <person name="Yoshida Y."/>
            <person name="Ohtoshi R."/>
            <person name="Malay A.D."/>
            <person name="Moran D.A.P."/>
            <person name="Tomita M."/>
            <person name="Numata K."/>
            <person name="Arakawa K."/>
        </authorList>
    </citation>
    <scope>NUCLEOTIDE SEQUENCE</scope>
</reference>
<keyword evidence="4" id="KW-0866">Nonsense-mediated mRNA decay</keyword>
<dbReference type="Pfam" id="PF10373">
    <property type="entry name" value="EST1_DNA_bind"/>
    <property type="match status" value="2"/>
</dbReference>
<dbReference type="Pfam" id="PF10374">
    <property type="entry name" value="EST1"/>
    <property type="match status" value="1"/>
</dbReference>
<feature type="compositionally biased region" description="Polar residues" evidence="6">
    <location>
        <begin position="495"/>
        <end position="506"/>
    </location>
</feature>
<protein>
    <submittedName>
        <fullName evidence="10">Protein SMG5</fullName>
    </submittedName>
</protein>
<dbReference type="Gene3D" id="3.40.50.1010">
    <property type="entry name" value="5'-nuclease"/>
    <property type="match status" value="1"/>
</dbReference>
<evidence type="ECO:0000256" key="5">
    <source>
        <dbReference type="ARBA" id="ARBA00023242"/>
    </source>
</evidence>
<dbReference type="InterPro" id="IPR019458">
    <property type="entry name" value="Est1-like_N"/>
</dbReference>
<keyword evidence="5" id="KW-0539">Nucleus</keyword>
<name>A0A8X6U6Q7_NEPPI</name>
<keyword evidence="11" id="KW-1185">Reference proteome</keyword>
<feature type="region of interest" description="Disordered" evidence="6">
    <location>
        <begin position="464"/>
        <end position="517"/>
    </location>
</feature>
<dbReference type="Gene3D" id="1.25.40.10">
    <property type="entry name" value="Tetratricopeptide repeat domain"/>
    <property type="match status" value="1"/>
</dbReference>
<evidence type="ECO:0000259" key="7">
    <source>
        <dbReference type="Pfam" id="PF10373"/>
    </source>
</evidence>
<dbReference type="CDD" id="cd09884">
    <property type="entry name" value="PIN_Smg5-like"/>
    <property type="match status" value="1"/>
</dbReference>
<dbReference type="EMBL" id="BMAW01073152">
    <property type="protein sequence ID" value="GFT86549.1"/>
    <property type="molecule type" value="Genomic_DNA"/>
</dbReference>
<dbReference type="AlphaFoldDB" id="A0A8X6U6Q7"/>
<proteinExistence type="predicted"/>
<feature type="domain" description="DNA/RNA-binding" evidence="7">
    <location>
        <begin position="200"/>
        <end position="394"/>
    </location>
</feature>
<dbReference type="GO" id="GO:0005737">
    <property type="term" value="C:cytoplasm"/>
    <property type="evidence" value="ECO:0007669"/>
    <property type="project" value="UniProtKB-SubCell"/>
</dbReference>
<feature type="region of interest" description="Disordered" evidence="6">
    <location>
        <begin position="415"/>
        <end position="435"/>
    </location>
</feature>
<dbReference type="GO" id="GO:0005697">
    <property type="term" value="C:telomerase holoenzyme complex"/>
    <property type="evidence" value="ECO:0007669"/>
    <property type="project" value="TreeGrafter"/>
</dbReference>
<dbReference type="OrthoDB" id="5920073at2759"/>
<dbReference type="PANTHER" id="PTHR15696:SF7">
    <property type="entry name" value="NONSENSE-MEDIATED MRNA DECAY FACTOR"/>
    <property type="match status" value="1"/>
</dbReference>
<evidence type="ECO:0000259" key="8">
    <source>
        <dbReference type="Pfam" id="PF10374"/>
    </source>
</evidence>
<dbReference type="InterPro" id="IPR018834">
    <property type="entry name" value="DNA/RNA-bd_Est1-type"/>
</dbReference>
<gene>
    <name evidence="10" type="primary">Smg5</name>
    <name evidence="10" type="ORF">NPIL_644541</name>
</gene>
<evidence type="ECO:0000256" key="3">
    <source>
        <dbReference type="ARBA" id="ARBA00022490"/>
    </source>
</evidence>
<dbReference type="GO" id="GO:0000184">
    <property type="term" value="P:nuclear-transcribed mRNA catabolic process, nonsense-mediated decay"/>
    <property type="evidence" value="ECO:0007669"/>
    <property type="project" value="UniProtKB-KW"/>
</dbReference>
<dbReference type="Pfam" id="PF13638">
    <property type="entry name" value="PIN_4"/>
    <property type="match status" value="1"/>
</dbReference>
<feature type="domain" description="PIN" evidence="9">
    <location>
        <begin position="790"/>
        <end position="896"/>
    </location>
</feature>
<dbReference type="GO" id="GO:0070034">
    <property type="term" value="F:telomerase RNA binding"/>
    <property type="evidence" value="ECO:0007669"/>
    <property type="project" value="TreeGrafter"/>
</dbReference>
<organism evidence="10 11">
    <name type="scientific">Nephila pilipes</name>
    <name type="common">Giant wood spider</name>
    <name type="synonym">Nephila maculata</name>
    <dbReference type="NCBI Taxonomy" id="299642"/>
    <lineage>
        <taxon>Eukaryota</taxon>
        <taxon>Metazoa</taxon>
        <taxon>Ecdysozoa</taxon>
        <taxon>Arthropoda</taxon>
        <taxon>Chelicerata</taxon>
        <taxon>Arachnida</taxon>
        <taxon>Araneae</taxon>
        <taxon>Araneomorphae</taxon>
        <taxon>Entelegynae</taxon>
        <taxon>Araneoidea</taxon>
        <taxon>Nephilidae</taxon>
        <taxon>Nephila</taxon>
    </lineage>
</organism>
<evidence type="ECO:0000256" key="1">
    <source>
        <dbReference type="ARBA" id="ARBA00004123"/>
    </source>
</evidence>
<comment type="subcellular location">
    <subcellularLocation>
        <location evidence="2">Cytoplasm</location>
    </subcellularLocation>
    <subcellularLocation>
        <location evidence="1">Nucleus</location>
    </subcellularLocation>
</comment>
<dbReference type="SUPFAM" id="SSF48452">
    <property type="entry name" value="TPR-like"/>
    <property type="match status" value="1"/>
</dbReference>
<feature type="domain" description="DNA/RNA-binding" evidence="7">
    <location>
        <begin position="588"/>
        <end position="672"/>
    </location>
</feature>
<evidence type="ECO:0000313" key="11">
    <source>
        <dbReference type="Proteomes" id="UP000887013"/>
    </source>
</evidence>
<dbReference type="InterPro" id="IPR011990">
    <property type="entry name" value="TPR-like_helical_dom_sf"/>
</dbReference>
<comment type="caution">
    <text evidence="10">The sequence shown here is derived from an EMBL/GenBank/DDBJ whole genome shotgun (WGS) entry which is preliminary data.</text>
</comment>
<evidence type="ECO:0000256" key="2">
    <source>
        <dbReference type="ARBA" id="ARBA00004496"/>
    </source>
</evidence>
<evidence type="ECO:0000313" key="10">
    <source>
        <dbReference type="EMBL" id="GFT86549.1"/>
    </source>
</evidence>
<dbReference type="InterPro" id="IPR002716">
    <property type="entry name" value="PIN_dom"/>
</dbReference>
<feature type="compositionally biased region" description="Acidic residues" evidence="6">
    <location>
        <begin position="474"/>
        <end position="493"/>
    </location>
</feature>
<dbReference type="InterPro" id="IPR045153">
    <property type="entry name" value="Est1/Ebs1-like"/>
</dbReference>
<accession>A0A8X6U6Q7</accession>
<dbReference type="PANTHER" id="PTHR15696">
    <property type="entry name" value="SMG-7 SUPPRESSOR WITH MORPHOLOGICAL EFFECT ON GENITALIA PROTEIN 7"/>
    <property type="match status" value="1"/>
</dbReference>
<dbReference type="Proteomes" id="UP000887013">
    <property type="component" value="Unassembled WGS sequence"/>
</dbReference>
<feature type="domain" description="Telomerase activating protein Est1-like N-terminal" evidence="8">
    <location>
        <begin position="73"/>
        <end position="191"/>
    </location>
</feature>
<evidence type="ECO:0000256" key="6">
    <source>
        <dbReference type="SAM" id="MobiDB-lite"/>
    </source>
</evidence>
<sequence length="948" mass="108974">MKSTVSKEMKFGNDASRRLYRGAAEAARKLETRLGQGSSLTELFSSEVTELRMRLKDYCERLIFADPVEYGKKAEDLLWRKVYYDFFWRCKQNRRKFLESDYHRSALKSHLLAGIGFYHHLLLRVQTEFHLDLEGKVDAPLLWHLRGVKKERWKKYQLSAASDESVQTWADQASHRILIYLGDLERYIAELDEPESNHLAERYYQQAFCINSENGTPHNQLGSLYSSRFDSAYHYMRCLASREKFDGAEGNLQRLFEKNEEVVKQLYLSDCVEKKSLKCSRFLSRFLKLCQMFYFKPSEKGTNETYCQDILKEFGITRNNSLYENASQVEDPDSWLSEDLIFKTAIMSLLCVWKLREKGHMAVSVAISFSFAFFSYVVQRTTRQLLSAILELKPEETFENNAFKNDCTAENEKNLSKQLAHSKEQLSDTSGENEVNRDLLLKKMSGRKSGLKKLSARRLHRLRRRRKLSSTSQEDSELSEGDMTDLPESDEESGLLNSDVSQTGSCSSESLSEHEDELLLEENGLSNEGESDINLDNLILSNLSSNGLNDKEIKETSVEGEKNIVIDINSVLDDPVLEPEKLVQILHKNGLLPCLKIFTDWLKLNENILSACAVTSPFLLSSLVQLLNLFLKIEDKLLNNKEQLQRFQCDDIFLQNYPLPEDTNLQSFPLLKDIHSKLNFDVSKRRELNTSEQVYLRVKCLLAFGKYLVKASESSVQFDLEKKKYVFNLNIKAKESDKEDNSIKSTKNDADSQRQYLMRSMTHLWLKAEIDDLKMFVDGHSTSPKLSPILVTDTSVLCSNLLSLKQLVNTEKFIVVVPLVVIASLDHLKRESIAAREASRWVESELVKGGRRYIRAQNQVEKSSLVPMKYPRKKDKEAWDFYQVLECCNYFAQQQTNGKSGSHLVTLLVGSLLHLPENAVAVAQSIDVTIEKLRSFLSKWRSSLKNPG</sequence>
<dbReference type="GO" id="GO:0042162">
    <property type="term" value="F:telomeric DNA binding"/>
    <property type="evidence" value="ECO:0007669"/>
    <property type="project" value="TreeGrafter"/>
</dbReference>